<evidence type="ECO:0000313" key="1">
    <source>
        <dbReference type="EMBL" id="TWU15953.1"/>
    </source>
</evidence>
<keyword evidence="2" id="KW-1185">Reference proteome</keyword>
<name>A0A5C6BUK8_9BACT</name>
<accession>A0A5C6BUK8</accession>
<dbReference type="OrthoDB" id="9970314at2"/>
<proteinExistence type="predicted"/>
<evidence type="ECO:0000313" key="2">
    <source>
        <dbReference type="Proteomes" id="UP000319908"/>
    </source>
</evidence>
<dbReference type="RefSeq" id="WP_146407704.1">
    <property type="nucleotide sequence ID" value="NZ_SJPU01000002.1"/>
</dbReference>
<gene>
    <name evidence="1" type="ORF">Poly21_31570</name>
</gene>
<organism evidence="1 2">
    <name type="scientific">Allorhodopirellula heiligendammensis</name>
    <dbReference type="NCBI Taxonomy" id="2714739"/>
    <lineage>
        <taxon>Bacteria</taxon>
        <taxon>Pseudomonadati</taxon>
        <taxon>Planctomycetota</taxon>
        <taxon>Planctomycetia</taxon>
        <taxon>Pirellulales</taxon>
        <taxon>Pirellulaceae</taxon>
        <taxon>Allorhodopirellula</taxon>
    </lineage>
</organism>
<reference evidence="1 2" key="1">
    <citation type="journal article" date="2020" name="Antonie Van Leeuwenhoek">
        <title>Rhodopirellula heiligendammensis sp. nov., Rhodopirellula pilleata sp. nov., and Rhodopirellula solitaria sp. nov. isolated from natural or artificial marine surfaces in Northern Germany and California, USA, and emended description of the genus Rhodopirellula.</title>
        <authorList>
            <person name="Kallscheuer N."/>
            <person name="Wiegand S."/>
            <person name="Jogler M."/>
            <person name="Boedeker C."/>
            <person name="Peeters S.H."/>
            <person name="Rast P."/>
            <person name="Heuer A."/>
            <person name="Jetten M.S.M."/>
            <person name="Rohde M."/>
            <person name="Jogler C."/>
        </authorList>
    </citation>
    <scope>NUCLEOTIDE SEQUENCE [LARGE SCALE GENOMIC DNA]</scope>
    <source>
        <strain evidence="1 2">Poly21</strain>
    </source>
</reference>
<comment type="caution">
    <text evidence="1">The sequence shown here is derived from an EMBL/GenBank/DDBJ whole genome shotgun (WGS) entry which is preliminary data.</text>
</comment>
<protein>
    <submittedName>
        <fullName evidence="1">Uncharacterized protein</fullName>
    </submittedName>
</protein>
<sequence length="372" mass="38527">MIIAPSIAPRLWFHVLDADSLPVDDLATADISAAAYVTITAGVRSSAATITLGAKVADTAAHATGQLVTIHADDGWYAIDAPAGAALATADYAELVVTLDDGTRLLYPTLHAIESAVIVPGSSPACSLYPVPKTGHSIVPIHITGGNGAPITDLDFETPGLSIEYKLITETSYTAITLANAIEGTYTDGGFVAEAAGGGWYQLGLPDDAKVEGKTTRLRVKTAGNEYVFGTIYTPITVASGSPASPDFTGITATGGRITLDVKQRDDYSATDGRAFTWTVTQPGIDFTDGDVVIGAAGGRAAGYSTDEVAATMTLRDKAVGSATVQIEFTSAQLDVPAKTYPFDAHVLVDGRRVTTTEVTLNVLPKYADAAP</sequence>
<dbReference type="Proteomes" id="UP000319908">
    <property type="component" value="Unassembled WGS sequence"/>
</dbReference>
<dbReference type="AlphaFoldDB" id="A0A5C6BUK8"/>
<dbReference type="EMBL" id="SJPU01000002">
    <property type="protein sequence ID" value="TWU15953.1"/>
    <property type="molecule type" value="Genomic_DNA"/>
</dbReference>